<proteinExistence type="predicted"/>
<evidence type="ECO:0000313" key="7">
    <source>
        <dbReference type="RefSeq" id="XP_028145491.1"/>
    </source>
</evidence>
<dbReference type="PANTHER" id="PTHR21411">
    <property type="entry name" value="APONTIC"/>
    <property type="match status" value="1"/>
</dbReference>
<evidence type="ECO:0000256" key="4">
    <source>
        <dbReference type="ARBA" id="ARBA00023163"/>
    </source>
</evidence>
<evidence type="ECO:0000256" key="1">
    <source>
        <dbReference type="ARBA" id="ARBA00011764"/>
    </source>
</evidence>
<feature type="domain" description="Myb/SANT-like DNA-binding" evidence="6">
    <location>
        <begin position="11"/>
        <end position="81"/>
    </location>
</feature>
<comment type="function">
    <text evidence="5">Involved in transvection phenomena (= synapsis-dependent gene expression), where the synaptic pairing of chromosomes carrying genes with which zeste interacts influences the expression of these genes. Zeste binds to DNA and stimulates transcription from a nearby promoter.</text>
</comment>
<comment type="subunit">
    <text evidence="1">Self-associates forming complexes of several hundred monomers.</text>
</comment>
<evidence type="ECO:0000259" key="6">
    <source>
        <dbReference type="Pfam" id="PF13873"/>
    </source>
</evidence>
<protein>
    <recommendedName>
        <fullName evidence="2">Regulatory protein zeste</fullName>
    </recommendedName>
</protein>
<gene>
    <name evidence="7" type="primary">LOC114339063</name>
</gene>
<sequence>MYSRMEEKKRCVNFTYDEKLKLAEFIKQHPVLLNKKTDGATNKAKDDAWEVLTAKFNSGGSIKRSSSSLKKIWNRMKSESKIYKAKLRINLVKTGGGSTDEKKIHC</sequence>
<evidence type="ECO:0000256" key="5">
    <source>
        <dbReference type="ARBA" id="ARBA00025466"/>
    </source>
</evidence>
<keyword evidence="4" id="KW-0804">Transcription</keyword>
<keyword evidence="3" id="KW-0805">Transcription regulation</keyword>
<reference evidence="7" key="1">
    <citation type="submission" date="2025-08" db="UniProtKB">
        <authorList>
            <consortium name="RefSeq"/>
        </authorList>
    </citation>
    <scope>IDENTIFICATION</scope>
    <source>
        <tissue evidence="7">Whole insect</tissue>
    </source>
</reference>
<accession>A0A6P7G8K5</accession>
<dbReference type="RefSeq" id="XP_028145491.1">
    <property type="nucleotide sequence ID" value="XM_028289690.1"/>
</dbReference>
<evidence type="ECO:0000256" key="3">
    <source>
        <dbReference type="ARBA" id="ARBA00023015"/>
    </source>
</evidence>
<evidence type="ECO:0000256" key="2">
    <source>
        <dbReference type="ARBA" id="ARBA00016807"/>
    </source>
</evidence>
<organism evidence="7">
    <name type="scientific">Diabrotica virgifera virgifera</name>
    <name type="common">western corn rootworm</name>
    <dbReference type="NCBI Taxonomy" id="50390"/>
    <lineage>
        <taxon>Eukaryota</taxon>
        <taxon>Metazoa</taxon>
        <taxon>Ecdysozoa</taxon>
        <taxon>Arthropoda</taxon>
        <taxon>Hexapoda</taxon>
        <taxon>Insecta</taxon>
        <taxon>Pterygota</taxon>
        <taxon>Neoptera</taxon>
        <taxon>Endopterygota</taxon>
        <taxon>Coleoptera</taxon>
        <taxon>Polyphaga</taxon>
        <taxon>Cucujiformia</taxon>
        <taxon>Chrysomeloidea</taxon>
        <taxon>Chrysomelidae</taxon>
        <taxon>Galerucinae</taxon>
        <taxon>Diabroticina</taxon>
        <taxon>Diabroticites</taxon>
        <taxon>Diabrotica</taxon>
    </lineage>
</organism>
<dbReference type="InParanoid" id="A0A6P7G8K5"/>
<name>A0A6P7G8K5_DIAVI</name>
<dbReference type="InterPro" id="IPR028002">
    <property type="entry name" value="Myb_DNA-bind_5"/>
</dbReference>
<dbReference type="PANTHER" id="PTHR21411:SF0">
    <property type="entry name" value="REGULATORY PROTEIN ZESTE"/>
    <property type="match status" value="1"/>
</dbReference>
<dbReference type="AlphaFoldDB" id="A0A6P7G8K5"/>
<dbReference type="Pfam" id="PF13873">
    <property type="entry name" value="Myb_DNA-bind_5"/>
    <property type="match status" value="1"/>
</dbReference>